<evidence type="ECO:0000256" key="2">
    <source>
        <dbReference type="ARBA" id="ARBA00022438"/>
    </source>
</evidence>
<keyword evidence="7" id="KW-1185">Reference proteome</keyword>
<evidence type="ECO:0000256" key="3">
    <source>
        <dbReference type="ARBA" id="ARBA00022670"/>
    </source>
</evidence>
<feature type="domain" description="Cytosol aminopeptidase" evidence="6">
    <location>
        <begin position="227"/>
        <end position="527"/>
    </location>
</feature>
<evidence type="ECO:0000256" key="4">
    <source>
        <dbReference type="ARBA" id="ARBA00022801"/>
    </source>
</evidence>
<protein>
    <submittedName>
        <fullName evidence="8">Probable cytosol aminopeptidase</fullName>
    </submittedName>
</protein>
<dbReference type="GO" id="GO:0004177">
    <property type="term" value="F:aminopeptidase activity"/>
    <property type="evidence" value="ECO:0007669"/>
    <property type="project" value="UniProtKB-KW"/>
</dbReference>
<dbReference type="Pfam" id="PF00883">
    <property type="entry name" value="Peptidase_M17"/>
    <property type="match status" value="1"/>
</dbReference>
<dbReference type="SUPFAM" id="SSF53187">
    <property type="entry name" value="Zn-dependent exopeptidases"/>
    <property type="match status" value="1"/>
</dbReference>
<dbReference type="PANTHER" id="PTHR11963">
    <property type="entry name" value="LEUCINE AMINOPEPTIDASE-RELATED"/>
    <property type="match status" value="1"/>
</dbReference>
<evidence type="ECO:0000256" key="1">
    <source>
        <dbReference type="ARBA" id="ARBA00009528"/>
    </source>
</evidence>
<keyword evidence="2 8" id="KW-0031">Aminopeptidase</keyword>
<keyword evidence="5" id="KW-0732">Signal</keyword>
<gene>
    <name evidence="8" type="primary">LOC106013681</name>
</gene>
<accession>A0ABM1ADA9</accession>
<sequence length="576" mass="59391">MFSLLLLLLVAGPGAMAAAVPEAAAEATAEAAAEAAPVSEFADIRFDGADINVSEDALSKDFDVVLVIVDALSSLTAKNAAGIKAAIEEAITVDPAFGSSSPDLLISDVVPSKRIVYAPVDVRDGDVTDAHNYEIAGAAAGRRAVQAGAKRPILVCQAPPGRSGYISACMFAAFGVLQETYVPLSVRGNGSPSLLESVTLYADGSYPVELFTTGARIAAAVESGKIVARDICGADPERMNPAQAADYIRQAFNNSGAKLTAYSPDQMEQAMPLTRAAIRASSSVDRFAPQGVQLGFDGPGVINRTLLLMGSGITYDYFDGPGGSRQKCGAATVVGIVKALTLLKPEGLRVISGTPFIRTSVGADNFAADDIAVSGAGRRVRLGSAAGVDRLLMADAANGVKMVAAQSPNPYVFAISTLTDHARLAHGYGYPVVVENAASRALGVGANLELIGDRGGSPVEVSRLRKEDFAANLASNDPEADLVAYPGPSTSVNRGHQQPVAFILQAAGLDNGSSIPFTHIDITGPATTFPGVPATTPLTSITYKFGLSAQLQMLMGIYIPPPQSTEPAAAEPAAEE</sequence>
<dbReference type="InterPro" id="IPR011356">
    <property type="entry name" value="Leucine_aapep/pepB"/>
</dbReference>
<organism evidence="7 8">
    <name type="scientific">Aplysia californica</name>
    <name type="common">California sea hare</name>
    <dbReference type="NCBI Taxonomy" id="6500"/>
    <lineage>
        <taxon>Eukaryota</taxon>
        <taxon>Metazoa</taxon>
        <taxon>Spiralia</taxon>
        <taxon>Lophotrochozoa</taxon>
        <taxon>Mollusca</taxon>
        <taxon>Gastropoda</taxon>
        <taxon>Heterobranchia</taxon>
        <taxon>Euthyneura</taxon>
        <taxon>Tectipleura</taxon>
        <taxon>Aplysiida</taxon>
        <taxon>Aplysioidea</taxon>
        <taxon>Aplysiidae</taxon>
        <taxon>Aplysia</taxon>
    </lineage>
</organism>
<evidence type="ECO:0000256" key="5">
    <source>
        <dbReference type="SAM" id="SignalP"/>
    </source>
</evidence>
<evidence type="ECO:0000259" key="6">
    <source>
        <dbReference type="Pfam" id="PF00883"/>
    </source>
</evidence>
<keyword evidence="4" id="KW-0378">Hydrolase</keyword>
<keyword evidence="3" id="KW-0645">Protease</keyword>
<dbReference type="RefSeq" id="XP_012945504.1">
    <property type="nucleotide sequence ID" value="XM_013090050.1"/>
</dbReference>
<dbReference type="Gene3D" id="3.40.630.10">
    <property type="entry name" value="Zn peptidases"/>
    <property type="match status" value="1"/>
</dbReference>
<comment type="similarity">
    <text evidence="1">Belongs to the peptidase M17 family.</text>
</comment>
<reference evidence="8" key="1">
    <citation type="submission" date="2025-08" db="UniProtKB">
        <authorList>
            <consortium name="RefSeq"/>
        </authorList>
    </citation>
    <scope>IDENTIFICATION</scope>
</reference>
<evidence type="ECO:0000313" key="7">
    <source>
        <dbReference type="Proteomes" id="UP000694888"/>
    </source>
</evidence>
<dbReference type="GeneID" id="106013681"/>
<feature type="signal peptide" evidence="5">
    <location>
        <begin position="1"/>
        <end position="17"/>
    </location>
</feature>
<evidence type="ECO:0000313" key="8">
    <source>
        <dbReference type="RefSeq" id="XP_012945504.1"/>
    </source>
</evidence>
<name>A0ABM1ADA9_APLCA</name>
<dbReference type="PANTHER" id="PTHR11963:SF48">
    <property type="entry name" value="DIPEPTIDASE B, ISOFORM A"/>
    <property type="match status" value="1"/>
</dbReference>
<dbReference type="InterPro" id="IPR000819">
    <property type="entry name" value="Peptidase_M17_C"/>
</dbReference>
<feature type="chain" id="PRO_5045507176" evidence="5">
    <location>
        <begin position="18"/>
        <end position="576"/>
    </location>
</feature>
<dbReference type="Proteomes" id="UP000694888">
    <property type="component" value="Unplaced"/>
</dbReference>
<proteinExistence type="inferred from homology"/>